<gene>
    <name evidence="10" type="ORF">D0862_11633</name>
</gene>
<keyword evidence="4 8" id="KW-0812">Transmembrane</keyword>
<name>A0A3M7F532_HORWE</name>
<feature type="domain" description="Major facilitator superfamily (MFS) profile" evidence="9">
    <location>
        <begin position="1"/>
        <end position="434"/>
    </location>
</feature>
<organism evidence="10 11">
    <name type="scientific">Hortaea werneckii</name>
    <name type="common">Black yeast</name>
    <name type="synonym">Cladosporium werneckii</name>
    <dbReference type="NCBI Taxonomy" id="91943"/>
    <lineage>
        <taxon>Eukaryota</taxon>
        <taxon>Fungi</taxon>
        <taxon>Dikarya</taxon>
        <taxon>Ascomycota</taxon>
        <taxon>Pezizomycotina</taxon>
        <taxon>Dothideomycetes</taxon>
        <taxon>Dothideomycetidae</taxon>
        <taxon>Mycosphaerellales</taxon>
        <taxon>Teratosphaeriaceae</taxon>
        <taxon>Hortaea</taxon>
    </lineage>
</organism>
<dbReference type="InterPro" id="IPR003663">
    <property type="entry name" value="Sugar/inositol_transpt"/>
</dbReference>
<comment type="similarity">
    <text evidence="2">Belongs to the major facilitator superfamily. Sugar transporter (TC 2.A.1.1) family.</text>
</comment>
<feature type="transmembrane region" description="Helical" evidence="8">
    <location>
        <begin position="411"/>
        <end position="431"/>
    </location>
</feature>
<feature type="transmembrane region" description="Helical" evidence="8">
    <location>
        <begin position="386"/>
        <end position="404"/>
    </location>
</feature>
<dbReference type="Gene3D" id="1.20.1250.20">
    <property type="entry name" value="MFS general substrate transporter like domains"/>
    <property type="match status" value="2"/>
</dbReference>
<dbReference type="SUPFAM" id="SSF103473">
    <property type="entry name" value="MFS general substrate transporter"/>
    <property type="match status" value="1"/>
</dbReference>
<feature type="transmembrane region" description="Helical" evidence="8">
    <location>
        <begin position="135"/>
        <end position="159"/>
    </location>
</feature>
<dbReference type="InterPro" id="IPR036259">
    <property type="entry name" value="MFS_trans_sf"/>
</dbReference>
<evidence type="ECO:0000313" key="10">
    <source>
        <dbReference type="EMBL" id="RMY83666.1"/>
    </source>
</evidence>
<evidence type="ECO:0000259" key="9">
    <source>
        <dbReference type="PROSITE" id="PS50850"/>
    </source>
</evidence>
<sequence>MWLRYTECDPKYSAEYKRPMAARSMFGVKLRGKALTAVILACAGLDFLEFGYDQGLLGGILSGDRFREMLGEPDPTMEGLLSGIYTVGCAGGALVSFIWGEKMGRVGSILWANVIGFRSHSQSETLPARNRGAMLVIQSALINAGVAIASWLTFATLFSNSSLQWRFPIAMQVFFSAIVLVLCFFIPETPRWLVSQGRHDEARTVIAQLANTTEDDTLVEGQLQEILDNVKEENLNETSWSDTFHNYLVVLGMGPYMMNQWSGINSITYYLTYTLQNYLGFERNLALILASVSFTQYAILSWPPYFYIDKIGRRWTIMLSSAGCSVCLVIVAACLLEPTDARSAAAVAFMFLFTDAFTLGILPVSWSYSSEIQPLSTRNKATSVGVASHWLSNFVVVLVTPIGLDNIGTNYYWIWAGVNALFVPLVFFFGVETAGRSLEMVDQDFIEEPRVLMGLNPRHRKVLRATKEDEEQRFRRSSLTGAEKVDGGTEKVETVP</sequence>
<dbReference type="EMBL" id="QWIQ01000516">
    <property type="protein sequence ID" value="RMY83666.1"/>
    <property type="molecule type" value="Genomic_DNA"/>
</dbReference>
<proteinExistence type="inferred from homology"/>
<dbReference type="AlphaFoldDB" id="A0A3M7F532"/>
<evidence type="ECO:0000313" key="11">
    <source>
        <dbReference type="Proteomes" id="UP000281468"/>
    </source>
</evidence>
<feature type="region of interest" description="Disordered" evidence="7">
    <location>
        <begin position="466"/>
        <end position="496"/>
    </location>
</feature>
<accession>A0A3M7F532</accession>
<evidence type="ECO:0000256" key="5">
    <source>
        <dbReference type="ARBA" id="ARBA00022989"/>
    </source>
</evidence>
<dbReference type="InterPro" id="IPR005828">
    <property type="entry name" value="MFS_sugar_transport-like"/>
</dbReference>
<evidence type="ECO:0000256" key="3">
    <source>
        <dbReference type="ARBA" id="ARBA00022448"/>
    </source>
</evidence>
<keyword evidence="6 8" id="KW-0472">Membrane</keyword>
<feature type="transmembrane region" description="Helical" evidence="8">
    <location>
        <begin position="315"/>
        <end position="336"/>
    </location>
</feature>
<evidence type="ECO:0000256" key="8">
    <source>
        <dbReference type="SAM" id="Phobius"/>
    </source>
</evidence>
<dbReference type="InterPro" id="IPR020846">
    <property type="entry name" value="MFS_dom"/>
</dbReference>
<dbReference type="GO" id="GO:0005351">
    <property type="term" value="F:carbohydrate:proton symporter activity"/>
    <property type="evidence" value="ECO:0007669"/>
    <property type="project" value="TreeGrafter"/>
</dbReference>
<dbReference type="GO" id="GO:0016020">
    <property type="term" value="C:membrane"/>
    <property type="evidence" value="ECO:0007669"/>
    <property type="project" value="UniProtKB-SubCell"/>
</dbReference>
<dbReference type="PANTHER" id="PTHR48022">
    <property type="entry name" value="PLASTIDIC GLUCOSE TRANSPORTER 4"/>
    <property type="match status" value="1"/>
</dbReference>
<feature type="transmembrane region" description="Helical" evidence="8">
    <location>
        <begin position="79"/>
        <end position="99"/>
    </location>
</feature>
<keyword evidence="5 8" id="KW-1133">Transmembrane helix</keyword>
<feature type="compositionally biased region" description="Basic and acidic residues" evidence="7">
    <location>
        <begin position="483"/>
        <end position="496"/>
    </location>
</feature>
<reference evidence="10 11" key="1">
    <citation type="journal article" date="2018" name="BMC Genomics">
        <title>Genomic evidence for intraspecific hybridization in a clonal and extremely halotolerant yeast.</title>
        <authorList>
            <person name="Gostincar C."/>
            <person name="Stajich J.E."/>
            <person name="Zupancic J."/>
            <person name="Zalar P."/>
            <person name="Gunde-Cimerman N."/>
        </authorList>
    </citation>
    <scope>NUCLEOTIDE SEQUENCE [LARGE SCALE GENOMIC DNA]</scope>
    <source>
        <strain evidence="10 11">EXF-171</strain>
    </source>
</reference>
<evidence type="ECO:0000256" key="6">
    <source>
        <dbReference type="ARBA" id="ARBA00023136"/>
    </source>
</evidence>
<evidence type="ECO:0000256" key="7">
    <source>
        <dbReference type="SAM" id="MobiDB-lite"/>
    </source>
</evidence>
<feature type="transmembrane region" description="Helical" evidence="8">
    <location>
        <begin position="165"/>
        <end position="186"/>
    </location>
</feature>
<comment type="caution">
    <text evidence="10">The sequence shown here is derived from an EMBL/GenBank/DDBJ whole genome shotgun (WGS) entry which is preliminary data.</text>
</comment>
<evidence type="ECO:0000256" key="4">
    <source>
        <dbReference type="ARBA" id="ARBA00022692"/>
    </source>
</evidence>
<comment type="subcellular location">
    <subcellularLocation>
        <location evidence="1">Membrane</location>
        <topology evidence="1">Multi-pass membrane protein</topology>
    </subcellularLocation>
</comment>
<dbReference type="Pfam" id="PF00083">
    <property type="entry name" value="Sugar_tr"/>
    <property type="match status" value="2"/>
</dbReference>
<evidence type="ECO:0000256" key="1">
    <source>
        <dbReference type="ARBA" id="ARBA00004141"/>
    </source>
</evidence>
<feature type="transmembrane region" description="Helical" evidence="8">
    <location>
        <begin position="34"/>
        <end position="52"/>
    </location>
</feature>
<evidence type="ECO:0000256" key="2">
    <source>
        <dbReference type="ARBA" id="ARBA00010992"/>
    </source>
</evidence>
<dbReference type="PRINTS" id="PR00171">
    <property type="entry name" value="SUGRTRNSPORT"/>
</dbReference>
<feature type="transmembrane region" description="Helical" evidence="8">
    <location>
        <begin position="343"/>
        <end position="366"/>
    </location>
</feature>
<dbReference type="Proteomes" id="UP000281468">
    <property type="component" value="Unassembled WGS sequence"/>
</dbReference>
<feature type="transmembrane region" description="Helical" evidence="8">
    <location>
        <begin position="285"/>
        <end position="303"/>
    </location>
</feature>
<dbReference type="VEuPathDB" id="FungiDB:BTJ68_09305"/>
<keyword evidence="3" id="KW-0813">Transport</keyword>
<dbReference type="PROSITE" id="PS50850">
    <property type="entry name" value="MFS"/>
    <property type="match status" value="1"/>
</dbReference>
<dbReference type="InterPro" id="IPR050360">
    <property type="entry name" value="MFS_Sugar_Transporters"/>
</dbReference>
<protein>
    <recommendedName>
        <fullName evidence="9">Major facilitator superfamily (MFS) profile domain-containing protein</fullName>
    </recommendedName>
</protein>
<dbReference type="PANTHER" id="PTHR48022:SF28">
    <property type="entry name" value="MAJOR FACILITATOR SUPERFAMILY (MFS) PROFILE DOMAIN-CONTAINING PROTEIN-RELATED"/>
    <property type="match status" value="1"/>
</dbReference>